<dbReference type="RefSeq" id="WP_343194938.1">
    <property type="nucleotide sequence ID" value="NZ_JBCIVJ010000038.1"/>
</dbReference>
<dbReference type="Pfam" id="PF01348">
    <property type="entry name" value="Intron_maturas2"/>
    <property type="match status" value="1"/>
</dbReference>
<dbReference type="Pfam" id="PF21368">
    <property type="entry name" value="AI2M-like_HNH"/>
    <property type="match status" value="1"/>
</dbReference>
<dbReference type="InterPro" id="IPR024937">
    <property type="entry name" value="Domain_X"/>
</dbReference>
<evidence type="ECO:0000313" key="4">
    <source>
        <dbReference type="Proteomes" id="UP001411173"/>
    </source>
</evidence>
<evidence type="ECO:0000256" key="1">
    <source>
        <dbReference type="ARBA" id="ARBA00034120"/>
    </source>
</evidence>
<dbReference type="Proteomes" id="UP001411173">
    <property type="component" value="Unassembled WGS sequence"/>
</dbReference>
<dbReference type="InterPro" id="IPR043502">
    <property type="entry name" value="DNA/RNA_pol_sf"/>
</dbReference>
<dbReference type="PROSITE" id="PS50878">
    <property type="entry name" value="RT_POL"/>
    <property type="match status" value="1"/>
</dbReference>
<comment type="caution">
    <text evidence="3">The sequence shown here is derived from an EMBL/GenBank/DDBJ whole genome shotgun (WGS) entry which is preliminary data.</text>
</comment>
<organism evidence="3 4">
    <name type="scientific">Phytobacter palmae</name>
    <dbReference type="NCBI Taxonomy" id="1855371"/>
    <lineage>
        <taxon>Bacteria</taxon>
        <taxon>Pseudomonadati</taxon>
        <taxon>Pseudomonadota</taxon>
        <taxon>Gammaproteobacteria</taxon>
        <taxon>Enterobacterales</taxon>
        <taxon>Enterobacteriaceae</taxon>
        <taxon>Phytobacter</taxon>
    </lineage>
</organism>
<dbReference type="PANTHER" id="PTHR34047">
    <property type="entry name" value="NUCLEAR INTRON MATURASE 1, MITOCHONDRIAL-RELATED"/>
    <property type="match status" value="1"/>
</dbReference>
<keyword evidence="4" id="KW-1185">Reference proteome</keyword>
<dbReference type="EMBL" id="JBCIVJ010000038">
    <property type="protein sequence ID" value="MEN0582146.1"/>
    <property type="molecule type" value="Genomic_DNA"/>
</dbReference>
<dbReference type="GO" id="GO:0003964">
    <property type="term" value="F:RNA-directed DNA polymerase activity"/>
    <property type="evidence" value="ECO:0007669"/>
    <property type="project" value="UniProtKB-KW"/>
</dbReference>
<dbReference type="InterPro" id="IPR049030">
    <property type="entry name" value="AI2M-like_HNH"/>
</dbReference>
<accession>A0ABU9VBW4</accession>
<sequence>MATAENILAVYSDRGRRQLPLEGVYRQLYRPDLYLRAYGKLYRNSGAMTPGSNNETVDAMSLEKIDRIIDVMRREAWRWTPERRTYIPKKKGERPLGLPAWSDKLVQEALRLLLEAYYEPRFSALSFGFRPGRGCHSALREITHKWRGVKWFIEGDIKGCFDNIDHNVLLSILRESIHDNRLIRLVSSMLRAGYFEDWRYNKTLSGTPQGGVCSPLLSNICLDKLDRFVEDVLLPKYNQCERRRNYPPYKALLNASRHAGDKGEYQRAKKLRLQAQHMPSRDPEDPDFRRLWYVRYADDFLLGFSGPRHEAEEIKWAIRQFLHDTLKLEMSTEKTLITHARTEAARFLGYEVVTLDAMTKQDHRGQRCINGAVRLKIPVEVIRQQCQKYMRNGKHSHRPERLYNDDYSIVAQYQAEYRGFVQYYLMGFNAHRLWNVHRVMRKSLLGTLANKHRTTVSRIVRNLRTEVTVGDKTIKALQIVRHRGQGKRPLVATFGGLSLAWQKDTVLSDNPKQVFNGVRSELISRLLAQTCECCGTNDGPFEVHHIRKLSDLSQRGRKEKPGWLRIMASRHRKTLVVCRECHQNIHRTRPARPREI</sequence>
<gene>
    <name evidence="3" type="ORF">AAIG39_24555</name>
</gene>
<dbReference type="Pfam" id="PF00078">
    <property type="entry name" value="RVT_1"/>
    <property type="match status" value="1"/>
</dbReference>
<dbReference type="CDD" id="cd01651">
    <property type="entry name" value="RT_G2_intron"/>
    <property type="match status" value="1"/>
</dbReference>
<keyword evidence="3" id="KW-0808">Transferase</keyword>
<dbReference type="InterPro" id="IPR051083">
    <property type="entry name" value="GrpII_Intron_Splice-Mob/Def"/>
</dbReference>
<proteinExistence type="inferred from homology"/>
<name>A0ABU9VBW4_9ENTR</name>
<dbReference type="InterPro" id="IPR000477">
    <property type="entry name" value="RT_dom"/>
</dbReference>
<dbReference type="PANTHER" id="PTHR34047:SF8">
    <property type="entry name" value="PROTEIN YKFC"/>
    <property type="match status" value="1"/>
</dbReference>
<evidence type="ECO:0000259" key="2">
    <source>
        <dbReference type="PROSITE" id="PS50878"/>
    </source>
</evidence>
<feature type="domain" description="Reverse transcriptase" evidence="2">
    <location>
        <begin position="68"/>
        <end position="352"/>
    </location>
</feature>
<protein>
    <submittedName>
        <fullName evidence="3">Reverse transcriptase/maturase family protein</fullName>
    </submittedName>
</protein>
<reference evidence="3 4" key="1">
    <citation type="submission" date="2024-02" db="EMBL/GenBank/DDBJ databases">
        <title>Whole genome of MDR Enterobacteriaceae from southern Thailand.</title>
        <authorList>
            <person name="Surachat K."/>
        </authorList>
    </citation>
    <scope>NUCLEOTIDE SEQUENCE [LARGE SCALE GENOMIC DNA]</scope>
    <source>
        <strain evidence="3 4">PSU_29</strain>
    </source>
</reference>
<comment type="similarity">
    <text evidence="1">Belongs to the bacterial reverse transcriptase family.</text>
</comment>
<keyword evidence="3" id="KW-0548">Nucleotidyltransferase</keyword>
<dbReference type="SUPFAM" id="SSF56672">
    <property type="entry name" value="DNA/RNA polymerases"/>
    <property type="match status" value="1"/>
</dbReference>
<keyword evidence="3" id="KW-0695">RNA-directed DNA polymerase</keyword>
<evidence type="ECO:0000313" key="3">
    <source>
        <dbReference type="EMBL" id="MEN0582146.1"/>
    </source>
</evidence>